<keyword evidence="10" id="KW-0865">Zymogen</keyword>
<evidence type="ECO:0000256" key="3">
    <source>
        <dbReference type="ARBA" id="ARBA00004239"/>
    </source>
</evidence>
<dbReference type="GO" id="GO:0008240">
    <property type="term" value="F:tripeptidyl-peptidase activity"/>
    <property type="evidence" value="ECO:0007669"/>
    <property type="project" value="UniProtKB-EC"/>
</dbReference>
<organism evidence="14 15">
    <name type="scientific">Viridothelium virens</name>
    <name type="common">Speckled blister lichen</name>
    <name type="synonym">Trypethelium virens</name>
    <dbReference type="NCBI Taxonomy" id="1048519"/>
    <lineage>
        <taxon>Eukaryota</taxon>
        <taxon>Fungi</taxon>
        <taxon>Dikarya</taxon>
        <taxon>Ascomycota</taxon>
        <taxon>Pezizomycotina</taxon>
        <taxon>Dothideomycetes</taxon>
        <taxon>Dothideomycetes incertae sedis</taxon>
        <taxon>Trypetheliales</taxon>
        <taxon>Trypetheliaceae</taxon>
        <taxon>Viridothelium</taxon>
    </lineage>
</organism>
<keyword evidence="12" id="KW-0732">Signal</keyword>
<dbReference type="SUPFAM" id="SSF54897">
    <property type="entry name" value="Protease propeptides/inhibitors"/>
    <property type="match status" value="1"/>
</dbReference>
<feature type="signal peptide" evidence="12">
    <location>
        <begin position="1"/>
        <end position="22"/>
    </location>
</feature>
<dbReference type="InterPro" id="IPR000209">
    <property type="entry name" value="Peptidase_S8/S53_dom"/>
</dbReference>
<sequence length="714" mass="77155">MAFKSLLTCLVCIFALVSVVISAKNVPRYSHGNGRASSTSTSYIVHEKRGDLHNRWTKRGRIQSNARLPMRIGLVQRNLGDADQHLMDISDPSSPSYGKTWTAEDVIEAFQPSEETVATVRDWLIQAGIDSKRITHSDNKAWLAFDATVAEAENLLRTEYHEYHDQISGAKLPSCDVYHVPAHVKSHIDFIKPGVHLLAPIETHKQKKKHHAGVSNSLAKRGQRGAAQTHEILFRKMPAGAHSANSSDLSTCDISITPECLAALYNISPAPANVSANNSMGIFESELQYYRQEDLDLFFTNLTHGKIPNGTHPIPANIDGGIQVAPNLTAAGTEVELDLMLAYPIVYPQTITLYEVDDLLVQADPNDTYTYGFNTFLDALDGSYCTYSAYGETGNDPYLDQVYPDPRPGGYKGPLECGTYKPTNVISLSYGGQEVDVPVAYQKRQCNEYLKLGLQGVSILFASGDSGVSNYPEPYGIDGPTGCLGPNLNIFNPTWPVNCPYVTAVGATKVYPGFTVFQNESAVYDPAGHPYHVNYSSGGGFSNIYGVPSYQRKAVDTFFADHNPPYSSYSGLMNATGDIHDITTKPDIAALAGNSSGIYNRIGRGIPDVAANGDNSAIYVAGAYVQSGGTSAATPTFAAIINRINEARLAAGKSLLGFLNPALYANPAMLNDIVNGSNPGCGTRGFDAVDGWDPVTGLGTPNFGKMKEYFLSLP</sequence>
<dbReference type="InterPro" id="IPR015366">
    <property type="entry name" value="S53_propep"/>
</dbReference>
<evidence type="ECO:0000256" key="6">
    <source>
        <dbReference type="ARBA" id="ARBA00022723"/>
    </source>
</evidence>
<evidence type="ECO:0000259" key="13">
    <source>
        <dbReference type="PROSITE" id="PS51695"/>
    </source>
</evidence>
<feature type="domain" description="Peptidase S53" evidence="13">
    <location>
        <begin position="255"/>
        <end position="713"/>
    </location>
</feature>
<evidence type="ECO:0000256" key="8">
    <source>
        <dbReference type="ARBA" id="ARBA00022825"/>
    </source>
</evidence>
<protein>
    <recommendedName>
        <fullName evidence="4">tripeptidyl-peptidase II</fullName>
        <ecNumber evidence="4">3.4.14.10</ecNumber>
    </recommendedName>
</protein>
<dbReference type="SMART" id="SM00944">
    <property type="entry name" value="Pro-kuma_activ"/>
    <property type="match status" value="1"/>
</dbReference>
<accession>A0A6A6HKT2</accession>
<dbReference type="CDD" id="cd11377">
    <property type="entry name" value="Pro-peptidase_S53"/>
    <property type="match status" value="1"/>
</dbReference>
<dbReference type="PROSITE" id="PS51695">
    <property type="entry name" value="SEDOLISIN"/>
    <property type="match status" value="1"/>
</dbReference>
<dbReference type="GO" id="GO:0005576">
    <property type="term" value="C:extracellular region"/>
    <property type="evidence" value="ECO:0007669"/>
    <property type="project" value="UniProtKB-SubCell"/>
</dbReference>
<evidence type="ECO:0000256" key="11">
    <source>
        <dbReference type="PROSITE-ProRule" id="PRU01032"/>
    </source>
</evidence>
<dbReference type="Pfam" id="PF00082">
    <property type="entry name" value="Peptidase_S8"/>
    <property type="match status" value="1"/>
</dbReference>
<dbReference type="EC" id="3.4.14.10" evidence="4"/>
<proteinExistence type="predicted"/>
<feature type="binding site" evidence="11">
    <location>
        <position position="673"/>
    </location>
    <ligand>
        <name>Ca(2+)</name>
        <dbReference type="ChEBI" id="CHEBI:29108"/>
    </ligand>
</feature>
<keyword evidence="9 11" id="KW-0106">Calcium</keyword>
<dbReference type="OrthoDB" id="409122at2759"/>
<evidence type="ECO:0000256" key="1">
    <source>
        <dbReference type="ARBA" id="ARBA00001910"/>
    </source>
</evidence>
<dbReference type="InterPro" id="IPR030400">
    <property type="entry name" value="Sedolisin_dom"/>
</dbReference>
<dbReference type="Gene3D" id="3.40.50.200">
    <property type="entry name" value="Peptidase S8/S53 domain"/>
    <property type="match status" value="1"/>
</dbReference>
<feature type="chain" id="PRO_5025446978" description="tripeptidyl-peptidase II" evidence="12">
    <location>
        <begin position="23"/>
        <end position="714"/>
    </location>
</feature>
<feature type="binding site" evidence="11">
    <location>
        <position position="691"/>
    </location>
    <ligand>
        <name>Ca(2+)</name>
        <dbReference type="ChEBI" id="CHEBI:29108"/>
    </ligand>
</feature>
<evidence type="ECO:0000256" key="5">
    <source>
        <dbReference type="ARBA" id="ARBA00022670"/>
    </source>
</evidence>
<dbReference type="PANTHER" id="PTHR14218:SF19">
    <property type="entry name" value="SERINE PROTEASE AORO, PUTATIVE (AFU_ORTHOLOGUE AFUA_6G10250)-RELATED"/>
    <property type="match status" value="1"/>
</dbReference>
<feature type="active site" description="Charge relay system" evidence="11">
    <location>
        <position position="338"/>
    </location>
</feature>
<evidence type="ECO:0000256" key="2">
    <source>
        <dbReference type="ARBA" id="ARBA00002451"/>
    </source>
</evidence>
<evidence type="ECO:0000256" key="10">
    <source>
        <dbReference type="ARBA" id="ARBA00023145"/>
    </source>
</evidence>
<feature type="binding site" evidence="11">
    <location>
        <position position="672"/>
    </location>
    <ligand>
        <name>Ca(2+)</name>
        <dbReference type="ChEBI" id="CHEBI:29108"/>
    </ligand>
</feature>
<dbReference type="AlphaFoldDB" id="A0A6A6HKT2"/>
<name>A0A6A6HKT2_VIRVR</name>
<keyword evidence="7 11" id="KW-0378">Hydrolase</keyword>
<dbReference type="GO" id="GO:0006508">
    <property type="term" value="P:proteolysis"/>
    <property type="evidence" value="ECO:0007669"/>
    <property type="project" value="UniProtKB-KW"/>
</dbReference>
<comment type="function">
    <text evidence="2">Secreted tripeptidyl-peptidase which degrades proteins at acidic pHs and is involved in virulence.</text>
</comment>
<evidence type="ECO:0000256" key="9">
    <source>
        <dbReference type="ARBA" id="ARBA00022837"/>
    </source>
</evidence>
<dbReference type="GO" id="GO:0004252">
    <property type="term" value="F:serine-type endopeptidase activity"/>
    <property type="evidence" value="ECO:0007669"/>
    <property type="project" value="UniProtKB-UniRule"/>
</dbReference>
<comment type="cofactor">
    <cofactor evidence="11">
        <name>Ca(2+)</name>
        <dbReference type="ChEBI" id="CHEBI:29108"/>
    </cofactor>
    <text evidence="11">Binds 1 Ca(2+) ion per subunit.</text>
</comment>
<dbReference type="CDD" id="cd04056">
    <property type="entry name" value="Peptidases_S53"/>
    <property type="match status" value="1"/>
</dbReference>
<keyword evidence="15" id="KW-1185">Reference proteome</keyword>
<gene>
    <name evidence="14" type="ORF">EV356DRAFT_441025</name>
</gene>
<feature type="active site" description="Charge relay system" evidence="11">
    <location>
        <position position="334"/>
    </location>
</feature>
<comment type="subcellular location">
    <subcellularLocation>
        <location evidence="3">Secreted</location>
        <location evidence="3">Extracellular space</location>
    </subcellularLocation>
</comment>
<evidence type="ECO:0000256" key="12">
    <source>
        <dbReference type="SAM" id="SignalP"/>
    </source>
</evidence>
<keyword evidence="6 11" id="KW-0479">Metal-binding</keyword>
<keyword evidence="8 11" id="KW-0720">Serine protease</keyword>
<evidence type="ECO:0000256" key="4">
    <source>
        <dbReference type="ARBA" id="ARBA00012462"/>
    </source>
</evidence>
<feature type="binding site" evidence="11">
    <location>
        <position position="693"/>
    </location>
    <ligand>
        <name>Ca(2+)</name>
        <dbReference type="ChEBI" id="CHEBI:29108"/>
    </ligand>
</feature>
<reference evidence="14" key="1">
    <citation type="journal article" date="2020" name="Stud. Mycol.">
        <title>101 Dothideomycetes genomes: a test case for predicting lifestyles and emergence of pathogens.</title>
        <authorList>
            <person name="Haridas S."/>
            <person name="Albert R."/>
            <person name="Binder M."/>
            <person name="Bloem J."/>
            <person name="Labutti K."/>
            <person name="Salamov A."/>
            <person name="Andreopoulos B."/>
            <person name="Baker S."/>
            <person name="Barry K."/>
            <person name="Bills G."/>
            <person name="Bluhm B."/>
            <person name="Cannon C."/>
            <person name="Castanera R."/>
            <person name="Culley D."/>
            <person name="Daum C."/>
            <person name="Ezra D."/>
            <person name="Gonzalez J."/>
            <person name="Henrissat B."/>
            <person name="Kuo A."/>
            <person name="Liang C."/>
            <person name="Lipzen A."/>
            <person name="Lutzoni F."/>
            <person name="Magnuson J."/>
            <person name="Mondo S."/>
            <person name="Nolan M."/>
            <person name="Ohm R."/>
            <person name="Pangilinan J."/>
            <person name="Park H.-J."/>
            <person name="Ramirez L."/>
            <person name="Alfaro M."/>
            <person name="Sun H."/>
            <person name="Tritt A."/>
            <person name="Yoshinaga Y."/>
            <person name="Zwiers L.-H."/>
            <person name="Turgeon B."/>
            <person name="Goodwin S."/>
            <person name="Spatafora J."/>
            <person name="Crous P."/>
            <person name="Grigoriev I."/>
        </authorList>
    </citation>
    <scope>NUCLEOTIDE SEQUENCE</scope>
    <source>
        <strain evidence="14">Tuck. ex Michener</strain>
    </source>
</reference>
<dbReference type="InterPro" id="IPR036852">
    <property type="entry name" value="Peptidase_S8/S53_dom_sf"/>
</dbReference>
<dbReference type="EMBL" id="ML991777">
    <property type="protein sequence ID" value="KAF2238080.1"/>
    <property type="molecule type" value="Genomic_DNA"/>
</dbReference>
<keyword evidence="5 11" id="KW-0645">Protease</keyword>
<evidence type="ECO:0000313" key="15">
    <source>
        <dbReference type="Proteomes" id="UP000800092"/>
    </source>
</evidence>
<comment type="catalytic activity">
    <reaction evidence="1">
        <text>Release of an N-terminal tripeptide from a polypeptide.</text>
        <dbReference type="EC" id="3.4.14.10"/>
    </reaction>
</comment>
<dbReference type="Pfam" id="PF09286">
    <property type="entry name" value="Pro-kuma_activ"/>
    <property type="match status" value="1"/>
</dbReference>
<feature type="active site" description="Charge relay system" evidence="11">
    <location>
        <position position="631"/>
    </location>
</feature>
<dbReference type="Proteomes" id="UP000800092">
    <property type="component" value="Unassembled WGS sequence"/>
</dbReference>
<evidence type="ECO:0000313" key="14">
    <source>
        <dbReference type="EMBL" id="KAF2238080.1"/>
    </source>
</evidence>
<evidence type="ECO:0000256" key="7">
    <source>
        <dbReference type="ARBA" id="ARBA00022801"/>
    </source>
</evidence>
<dbReference type="InterPro" id="IPR050819">
    <property type="entry name" value="Tripeptidyl-peptidase_I"/>
</dbReference>
<dbReference type="PANTHER" id="PTHR14218">
    <property type="entry name" value="PROTEASE S8 TRIPEPTIDYL PEPTIDASE I CLN2"/>
    <property type="match status" value="1"/>
</dbReference>
<dbReference type="GO" id="GO:0046872">
    <property type="term" value="F:metal ion binding"/>
    <property type="evidence" value="ECO:0007669"/>
    <property type="project" value="UniProtKB-UniRule"/>
</dbReference>
<dbReference type="SUPFAM" id="SSF52743">
    <property type="entry name" value="Subtilisin-like"/>
    <property type="match status" value="1"/>
</dbReference>